<dbReference type="Gene3D" id="1.50.10.10">
    <property type="match status" value="1"/>
</dbReference>
<dbReference type="PANTHER" id="PTHR33886:SF8">
    <property type="entry name" value="UNSATURATED RHAMNOGALACTURONAN HYDROLASE (EUROFUNG)"/>
    <property type="match status" value="1"/>
</dbReference>
<feature type="signal peptide" evidence="2">
    <location>
        <begin position="1"/>
        <end position="21"/>
    </location>
</feature>
<keyword evidence="2" id="KW-0732">Signal</keyword>
<dbReference type="InterPro" id="IPR012341">
    <property type="entry name" value="6hp_glycosidase-like_sf"/>
</dbReference>
<keyword evidence="4" id="KW-1185">Reference proteome</keyword>
<dbReference type="Proteomes" id="UP000249819">
    <property type="component" value="Unassembled WGS sequence"/>
</dbReference>
<evidence type="ECO:0000313" key="4">
    <source>
        <dbReference type="Proteomes" id="UP000249819"/>
    </source>
</evidence>
<comment type="caution">
    <text evidence="3">The sequence shown here is derived from an EMBL/GenBank/DDBJ whole genome shotgun (WGS) entry which is preliminary data.</text>
</comment>
<dbReference type="PANTHER" id="PTHR33886">
    <property type="entry name" value="UNSATURATED RHAMNOGALACTURONAN HYDROLASE (EUROFUNG)"/>
    <property type="match status" value="1"/>
</dbReference>
<evidence type="ECO:0000256" key="1">
    <source>
        <dbReference type="ARBA" id="ARBA00022801"/>
    </source>
</evidence>
<dbReference type="InterPro" id="IPR010905">
    <property type="entry name" value="Glyco_hydro_88"/>
</dbReference>
<evidence type="ECO:0000313" key="3">
    <source>
        <dbReference type="EMBL" id="RAJ77472.1"/>
    </source>
</evidence>
<dbReference type="EMBL" id="QLMA01000007">
    <property type="protein sequence ID" value="RAJ77472.1"/>
    <property type="molecule type" value="Genomic_DNA"/>
</dbReference>
<dbReference type="AlphaFoldDB" id="A0A327W0A0"/>
<dbReference type="SUPFAM" id="SSF48208">
    <property type="entry name" value="Six-hairpin glycosidases"/>
    <property type="match status" value="1"/>
</dbReference>
<gene>
    <name evidence="3" type="ORF">CLV59_107239</name>
</gene>
<dbReference type="InterPro" id="IPR008928">
    <property type="entry name" value="6-hairpin_glycosidase_sf"/>
</dbReference>
<keyword evidence="1 3" id="KW-0378">Hydrolase</keyword>
<dbReference type="InterPro" id="IPR052043">
    <property type="entry name" value="PolySaccharide_Degr_Enz"/>
</dbReference>
<dbReference type="GO" id="GO:0005975">
    <property type="term" value="P:carbohydrate metabolic process"/>
    <property type="evidence" value="ECO:0007669"/>
    <property type="project" value="InterPro"/>
</dbReference>
<protein>
    <submittedName>
        <fullName evidence="3">Rhamnogalacturonyl hydrolase YesR</fullName>
    </submittedName>
</protein>
<reference evidence="3 4" key="1">
    <citation type="submission" date="2018-06" db="EMBL/GenBank/DDBJ databases">
        <title>Genomic Encyclopedia of Archaeal and Bacterial Type Strains, Phase II (KMG-II): from individual species to whole genera.</title>
        <authorList>
            <person name="Goeker M."/>
        </authorList>
    </citation>
    <scope>NUCLEOTIDE SEQUENCE [LARGE SCALE GENOMIC DNA]</scope>
    <source>
        <strain evidence="3 4">DSM 29821</strain>
    </source>
</reference>
<dbReference type="RefSeq" id="WP_111594058.1">
    <property type="nucleotide sequence ID" value="NZ_QLMA01000007.1"/>
</dbReference>
<dbReference type="Pfam" id="PF07470">
    <property type="entry name" value="Glyco_hydro_88"/>
    <property type="match status" value="1"/>
</dbReference>
<proteinExistence type="predicted"/>
<organism evidence="3 4">
    <name type="scientific">Chitinophaga dinghuensis</name>
    <dbReference type="NCBI Taxonomy" id="1539050"/>
    <lineage>
        <taxon>Bacteria</taxon>
        <taxon>Pseudomonadati</taxon>
        <taxon>Bacteroidota</taxon>
        <taxon>Chitinophagia</taxon>
        <taxon>Chitinophagales</taxon>
        <taxon>Chitinophagaceae</taxon>
        <taxon>Chitinophaga</taxon>
    </lineage>
</organism>
<accession>A0A327W0A0</accession>
<evidence type="ECO:0000256" key="2">
    <source>
        <dbReference type="SAM" id="SignalP"/>
    </source>
</evidence>
<name>A0A327W0A0_9BACT</name>
<sequence length="390" mass="44657">MRYRINWLTGLLLLMALSTQAQSGAAGMAATCMRIWKDSLVMNPGTPVKWTYDQGVILEGFYALWKRTGKQEYFDYIKKSMDHFVDEHGNIRTYKLKDYNIDNIKNGRSLLVLYKTTGEAKYKKAADQLREQLKGQPRTHEGGFWHKQRYPWQMWLDGLYMGEPFYAEYAAMNNEVADFNDITRQFVLMEQHARDSKTGLLYHAWDESKEQRWANKTTGQSPNFWGRAMGWYAMALVDVLEYYPKNHPGRDSLIQILQRTAVAVKKFQDPATGCWYQVLDRKGSKGNYVEASASCMFVYALAKGMRLGYLPSSYTNIVKKGYNGILRQFIKKNPEGDITLGGTVSVAGLGGEPYRDGSYEYYLSEKVIDNDPKGVGAYLLAAGEVEMMRK</sequence>
<dbReference type="GO" id="GO:0016787">
    <property type="term" value="F:hydrolase activity"/>
    <property type="evidence" value="ECO:0007669"/>
    <property type="project" value="UniProtKB-KW"/>
</dbReference>
<dbReference type="OrthoDB" id="6381507at2"/>
<feature type="chain" id="PRO_5016382666" evidence="2">
    <location>
        <begin position="22"/>
        <end position="390"/>
    </location>
</feature>